<dbReference type="AlphaFoldDB" id="A0A813S743"/>
<sequence length="434" mass="52394">MNRCYLSVRLLNVYSHYYHHHHSRSLTTSSRLYFIRTLFDHTKEIVKTGKKYKEKKVDLVKLSEQQYEQLTPILKLQTAFRSVNFILGLMGIFGIISYFYIRQKKAKVEKEIETEFKPIWLNLKNFKEKAAYIYDYLFPEQIISKFKELTRFQFDKNDIICSAFPKSGITLIQEIVYLIQSDFNYEQAKQKDISDRFSFLEWPSVSLKELNNEREKYPEKIRLMKTHLPPIVFNDTFKKAKIIYIYRNPKDVCVSLYHFLKSINVDIGYTGKFYEFHESFLIDELYYAPWWRHVNDYYSLKESIFIVSYEELLKNFQPTIRRLAAYLGKSITTEQLDKLEQWCSFESMKTNSKVNYDWFKDYGFVKKDFSFMRKGQIGDWLNYFDINTSKKFDEMVRKKVNNEIQFDYGITSAEQDKMYDIYNKKVQQREQVVT</sequence>
<dbReference type="PANTHER" id="PTHR11783">
    <property type="entry name" value="SULFOTRANSFERASE SULT"/>
    <property type="match status" value="1"/>
</dbReference>
<evidence type="ECO:0000256" key="1">
    <source>
        <dbReference type="ARBA" id="ARBA00005771"/>
    </source>
</evidence>
<organism evidence="5 7">
    <name type="scientific">Didymodactylos carnosus</name>
    <dbReference type="NCBI Taxonomy" id="1234261"/>
    <lineage>
        <taxon>Eukaryota</taxon>
        <taxon>Metazoa</taxon>
        <taxon>Spiralia</taxon>
        <taxon>Gnathifera</taxon>
        <taxon>Rotifera</taxon>
        <taxon>Eurotatoria</taxon>
        <taxon>Bdelloidea</taxon>
        <taxon>Philodinida</taxon>
        <taxon>Philodinidae</taxon>
        <taxon>Didymodactylos</taxon>
    </lineage>
</organism>
<proteinExistence type="inferred from homology"/>
<keyword evidence="2" id="KW-0808">Transferase</keyword>
<evidence type="ECO:0000256" key="3">
    <source>
        <dbReference type="SAM" id="Phobius"/>
    </source>
</evidence>
<dbReference type="Proteomes" id="UP000681722">
    <property type="component" value="Unassembled WGS sequence"/>
</dbReference>
<evidence type="ECO:0000313" key="7">
    <source>
        <dbReference type="Proteomes" id="UP000663829"/>
    </source>
</evidence>
<feature type="domain" description="Sulfotransferase" evidence="4">
    <location>
        <begin position="157"/>
        <end position="401"/>
    </location>
</feature>
<comment type="caution">
    <text evidence="5">The sequence shown here is derived from an EMBL/GenBank/DDBJ whole genome shotgun (WGS) entry which is preliminary data.</text>
</comment>
<dbReference type="GO" id="GO:0008146">
    <property type="term" value="F:sulfotransferase activity"/>
    <property type="evidence" value="ECO:0007669"/>
    <property type="project" value="InterPro"/>
</dbReference>
<accession>A0A813S743</accession>
<dbReference type="SUPFAM" id="SSF52540">
    <property type="entry name" value="P-loop containing nucleoside triphosphate hydrolases"/>
    <property type="match status" value="1"/>
</dbReference>
<dbReference type="EMBL" id="CAJOBC010000392">
    <property type="protein sequence ID" value="CAF3580615.1"/>
    <property type="molecule type" value="Genomic_DNA"/>
</dbReference>
<keyword evidence="7" id="KW-1185">Reference proteome</keyword>
<keyword evidence="3" id="KW-0472">Membrane</keyword>
<dbReference type="Pfam" id="PF00685">
    <property type="entry name" value="Sulfotransfer_1"/>
    <property type="match status" value="1"/>
</dbReference>
<evidence type="ECO:0000259" key="4">
    <source>
        <dbReference type="Pfam" id="PF00685"/>
    </source>
</evidence>
<dbReference type="OrthoDB" id="205623at2759"/>
<name>A0A813S743_9BILA</name>
<protein>
    <recommendedName>
        <fullName evidence="4">Sulfotransferase domain-containing protein</fullName>
    </recommendedName>
</protein>
<dbReference type="EMBL" id="CAJNOQ010000392">
    <property type="protein sequence ID" value="CAF0796013.1"/>
    <property type="molecule type" value="Genomic_DNA"/>
</dbReference>
<feature type="transmembrane region" description="Helical" evidence="3">
    <location>
        <begin position="82"/>
        <end position="101"/>
    </location>
</feature>
<dbReference type="Proteomes" id="UP000663829">
    <property type="component" value="Unassembled WGS sequence"/>
</dbReference>
<reference evidence="5" key="1">
    <citation type="submission" date="2021-02" db="EMBL/GenBank/DDBJ databases">
        <authorList>
            <person name="Nowell W R."/>
        </authorList>
    </citation>
    <scope>NUCLEOTIDE SEQUENCE</scope>
</reference>
<dbReference type="Gene3D" id="3.40.50.300">
    <property type="entry name" value="P-loop containing nucleotide triphosphate hydrolases"/>
    <property type="match status" value="1"/>
</dbReference>
<dbReference type="InterPro" id="IPR027417">
    <property type="entry name" value="P-loop_NTPase"/>
</dbReference>
<evidence type="ECO:0000313" key="6">
    <source>
        <dbReference type="EMBL" id="CAF3580615.1"/>
    </source>
</evidence>
<comment type="similarity">
    <text evidence="1">Belongs to the sulfotransferase 1 family.</text>
</comment>
<dbReference type="InterPro" id="IPR000863">
    <property type="entry name" value="Sulfotransferase_dom"/>
</dbReference>
<evidence type="ECO:0000256" key="2">
    <source>
        <dbReference type="ARBA" id="ARBA00022679"/>
    </source>
</evidence>
<keyword evidence="3" id="KW-0812">Transmembrane</keyword>
<evidence type="ECO:0000313" key="5">
    <source>
        <dbReference type="EMBL" id="CAF0796013.1"/>
    </source>
</evidence>
<keyword evidence="3" id="KW-1133">Transmembrane helix</keyword>
<gene>
    <name evidence="5" type="ORF">GPM918_LOCUS3256</name>
    <name evidence="6" type="ORF">SRO942_LOCUS3256</name>
</gene>